<dbReference type="PANTHER" id="PTHR10742">
    <property type="entry name" value="FLAVIN MONOAMINE OXIDASE"/>
    <property type="match status" value="1"/>
</dbReference>
<evidence type="ECO:0000313" key="11">
    <source>
        <dbReference type="EMBL" id="AHG91237.1"/>
    </source>
</evidence>
<feature type="binding site" evidence="9">
    <location>
        <position position="419"/>
    </location>
    <ligand>
        <name>FAD</name>
        <dbReference type="ChEBI" id="CHEBI:57692"/>
    </ligand>
</feature>
<dbReference type="SUPFAM" id="SSF54373">
    <property type="entry name" value="FAD-linked reductases, C-terminal domain"/>
    <property type="match status" value="1"/>
</dbReference>
<sequence>MTREEVVVIGAGAAGLAAARAVSDAGRRVVVLEARDRLGGRIWTQHLPGFAPPIELGAEFVHGTSDAVWRLVDAAQLRVCDAIEEHLALHDGRLGERDLFSGEIGEVLAALDDWREQPARPDESFEQLLRDRFSAERFAEARTLARNYVEGFHAAVSERVSVRALGVAEDDASGNEQAFRIVDGWGAVVDWLARGAGAPLDVRLRTVVHRVEWSDAGVRVTARGPRAEESFDARACIVTLPLGVLAASVLGAVDDGAVVFEPPLDARRDAIAGMQPGDVARFVLRFRSRFWERGLPSMPEGRDPSELAFMHAPDQPVPVWWTQRALRAPVLVGWCGGPAAAALLARPEADRTEAALASLGHLFGTGPSLLREQLVSVHHHDWTHDPYSRGAYSFVRVGAVHAPATIAAPLAGTLFFAGEHTQADGGWASVHGALASGTRAAREALDALG</sequence>
<name>W0RLC8_9BACT</name>
<evidence type="ECO:0000256" key="6">
    <source>
        <dbReference type="ARBA" id="ARBA00023002"/>
    </source>
</evidence>
<dbReference type="KEGG" id="gba:J421_3700"/>
<keyword evidence="7" id="KW-0073">Auxin biosynthesis</keyword>
<evidence type="ECO:0000256" key="4">
    <source>
        <dbReference type="ARBA" id="ARBA00012535"/>
    </source>
</evidence>
<dbReference type="RefSeq" id="WP_025412688.1">
    <property type="nucleotide sequence ID" value="NZ_CP007128.1"/>
</dbReference>
<dbReference type="EMBL" id="CP007128">
    <property type="protein sequence ID" value="AHG91237.1"/>
    <property type="molecule type" value="Genomic_DNA"/>
</dbReference>
<dbReference type="OrthoDB" id="9790035at2"/>
<dbReference type="InterPro" id="IPR036188">
    <property type="entry name" value="FAD/NAD-bd_sf"/>
</dbReference>
<dbReference type="STRING" id="861299.J421_3700"/>
<dbReference type="EC" id="1.13.12.3" evidence="4"/>
<dbReference type="PRINTS" id="PR00757">
    <property type="entry name" value="AMINEOXDASEF"/>
</dbReference>
<evidence type="ECO:0000313" key="12">
    <source>
        <dbReference type="Proteomes" id="UP000019151"/>
    </source>
</evidence>
<dbReference type="GO" id="GO:0050361">
    <property type="term" value="F:tryptophan 2-monooxygenase activity"/>
    <property type="evidence" value="ECO:0007669"/>
    <property type="project" value="UniProtKB-EC"/>
</dbReference>
<dbReference type="InterPro" id="IPR050281">
    <property type="entry name" value="Flavin_monoamine_oxidase"/>
</dbReference>
<dbReference type="Pfam" id="PF01593">
    <property type="entry name" value="Amino_oxidase"/>
    <property type="match status" value="1"/>
</dbReference>
<feature type="domain" description="Amine oxidase" evidence="10">
    <location>
        <begin position="14"/>
        <end position="444"/>
    </location>
</feature>
<proteinExistence type="inferred from homology"/>
<dbReference type="SUPFAM" id="SSF51905">
    <property type="entry name" value="FAD/NAD(P)-binding domain"/>
    <property type="match status" value="1"/>
</dbReference>
<evidence type="ECO:0000256" key="3">
    <source>
        <dbReference type="ARBA" id="ARBA00005833"/>
    </source>
</evidence>
<dbReference type="HOGENOM" id="CLU_004498_10_2_0"/>
<reference evidence="11 12" key="1">
    <citation type="journal article" date="2014" name="Genome Announc.">
        <title>Genome Sequence and Methylome of Soil Bacterium Gemmatirosa kalamazoonensis KBS708T, a Member of the Rarely Cultivated Gemmatimonadetes Phylum.</title>
        <authorList>
            <person name="Debruyn J.M."/>
            <person name="Radosevich M."/>
            <person name="Wommack K.E."/>
            <person name="Polson S.W."/>
            <person name="Hauser L.J."/>
            <person name="Fawaz M.N."/>
            <person name="Korlach J."/>
            <person name="Tsai Y.C."/>
        </authorList>
    </citation>
    <scope>NUCLEOTIDE SEQUENCE [LARGE SCALE GENOMIC DNA]</scope>
    <source>
        <strain evidence="11 12">KBS708</strain>
    </source>
</reference>
<dbReference type="InterPro" id="IPR001613">
    <property type="entry name" value="Flavin_amine_oxidase"/>
</dbReference>
<dbReference type="InParanoid" id="W0RLC8"/>
<evidence type="ECO:0000256" key="5">
    <source>
        <dbReference type="ARBA" id="ARBA00017871"/>
    </source>
</evidence>
<comment type="cofactor">
    <cofactor evidence="1">
        <name>FAD</name>
        <dbReference type="ChEBI" id="CHEBI:57692"/>
    </cofactor>
</comment>
<feature type="binding site" evidence="9">
    <location>
        <position position="208"/>
    </location>
    <ligand>
        <name>FAD</name>
        <dbReference type="ChEBI" id="CHEBI:57692"/>
    </ligand>
</feature>
<keyword evidence="12" id="KW-1185">Reference proteome</keyword>
<evidence type="ECO:0000256" key="2">
    <source>
        <dbReference type="ARBA" id="ARBA00004814"/>
    </source>
</evidence>
<dbReference type="InterPro" id="IPR002937">
    <property type="entry name" value="Amino_oxidase"/>
</dbReference>
<keyword evidence="6" id="KW-0560">Oxidoreductase</keyword>
<comment type="similarity">
    <text evidence="3">Belongs to the tryptophan 2-monooxygenase family.</text>
</comment>
<evidence type="ECO:0000256" key="8">
    <source>
        <dbReference type="ARBA" id="ARBA00047321"/>
    </source>
</evidence>
<organism evidence="11 12">
    <name type="scientific">Gemmatirosa kalamazoonensis</name>
    <dbReference type="NCBI Taxonomy" id="861299"/>
    <lineage>
        <taxon>Bacteria</taxon>
        <taxon>Pseudomonadati</taxon>
        <taxon>Gemmatimonadota</taxon>
        <taxon>Gemmatimonadia</taxon>
        <taxon>Gemmatimonadales</taxon>
        <taxon>Gemmatimonadaceae</taxon>
        <taxon>Gemmatirosa</taxon>
    </lineage>
</organism>
<dbReference type="AlphaFoldDB" id="W0RLC8"/>
<dbReference type="Gene3D" id="3.50.50.60">
    <property type="entry name" value="FAD/NAD(P)-binding domain"/>
    <property type="match status" value="1"/>
</dbReference>
<protein>
    <recommendedName>
        <fullName evidence="5">Tryptophan 2-monooxygenase</fullName>
        <ecNumber evidence="4">1.13.12.3</ecNumber>
    </recommendedName>
</protein>
<comment type="catalytic activity">
    <reaction evidence="8">
        <text>L-tryptophan + O2 = indole-3-acetamide + CO2 + H2O</text>
        <dbReference type="Rhea" id="RHEA:16165"/>
        <dbReference type="ChEBI" id="CHEBI:15377"/>
        <dbReference type="ChEBI" id="CHEBI:15379"/>
        <dbReference type="ChEBI" id="CHEBI:16031"/>
        <dbReference type="ChEBI" id="CHEBI:16526"/>
        <dbReference type="ChEBI" id="CHEBI:57912"/>
        <dbReference type="EC" id="1.13.12.3"/>
    </reaction>
</comment>
<dbReference type="eggNOG" id="COG1231">
    <property type="taxonomic scope" value="Bacteria"/>
</dbReference>
<dbReference type="PANTHER" id="PTHR10742:SF410">
    <property type="entry name" value="LYSINE-SPECIFIC HISTONE DEMETHYLASE 2"/>
    <property type="match status" value="1"/>
</dbReference>
<evidence type="ECO:0000256" key="1">
    <source>
        <dbReference type="ARBA" id="ARBA00001974"/>
    </source>
</evidence>
<evidence type="ECO:0000259" key="10">
    <source>
        <dbReference type="Pfam" id="PF01593"/>
    </source>
</evidence>
<gene>
    <name evidence="11" type="ORF">J421_3700</name>
</gene>
<evidence type="ECO:0000256" key="7">
    <source>
        <dbReference type="ARBA" id="ARBA00023070"/>
    </source>
</evidence>
<evidence type="ECO:0000256" key="9">
    <source>
        <dbReference type="PIRSR" id="PIRSR601613-1"/>
    </source>
</evidence>
<comment type="pathway">
    <text evidence="2">Plant hormone metabolism; auxin biosynthesis.</text>
</comment>
<feature type="binding site" evidence="9">
    <location>
        <begin position="33"/>
        <end position="34"/>
    </location>
    <ligand>
        <name>FAD</name>
        <dbReference type="ChEBI" id="CHEBI:57692"/>
    </ligand>
</feature>
<dbReference type="GO" id="GO:0009851">
    <property type="term" value="P:auxin biosynthetic process"/>
    <property type="evidence" value="ECO:0007669"/>
    <property type="project" value="UniProtKB-KW"/>
</dbReference>
<dbReference type="Proteomes" id="UP000019151">
    <property type="component" value="Chromosome"/>
</dbReference>
<accession>W0RLC8</accession>